<dbReference type="EC" id="3.1.26.4" evidence="5"/>
<dbReference type="SUPFAM" id="SSF53098">
    <property type="entry name" value="Ribonuclease H-like"/>
    <property type="match status" value="1"/>
</dbReference>
<gene>
    <name evidence="12" type="ORF">FB458_3925</name>
</gene>
<evidence type="ECO:0000256" key="7">
    <source>
        <dbReference type="ARBA" id="ARBA00022723"/>
    </source>
</evidence>
<dbReference type="InterPro" id="IPR002156">
    <property type="entry name" value="RNaseH_domain"/>
</dbReference>
<evidence type="ECO:0000256" key="4">
    <source>
        <dbReference type="ARBA" id="ARBA00011245"/>
    </source>
</evidence>
<dbReference type="CDD" id="cd09278">
    <property type="entry name" value="RNase_HI_prokaryote_like"/>
    <property type="match status" value="1"/>
</dbReference>
<keyword evidence="9" id="KW-0378">Hydrolase</keyword>
<evidence type="ECO:0000256" key="3">
    <source>
        <dbReference type="ARBA" id="ARBA00005300"/>
    </source>
</evidence>
<dbReference type="Proteomes" id="UP000317893">
    <property type="component" value="Unassembled WGS sequence"/>
</dbReference>
<evidence type="ECO:0000256" key="5">
    <source>
        <dbReference type="ARBA" id="ARBA00012180"/>
    </source>
</evidence>
<evidence type="ECO:0000256" key="9">
    <source>
        <dbReference type="ARBA" id="ARBA00022801"/>
    </source>
</evidence>
<reference evidence="12 13" key="1">
    <citation type="submission" date="2019-06" db="EMBL/GenBank/DDBJ databases">
        <title>Sequencing the genomes of 1000 actinobacteria strains.</title>
        <authorList>
            <person name="Klenk H.-P."/>
        </authorList>
    </citation>
    <scope>NUCLEOTIDE SEQUENCE [LARGE SCALE GENOMIC DNA]</scope>
    <source>
        <strain evidence="12 13">DSM 18607</strain>
    </source>
</reference>
<keyword evidence="6" id="KW-0540">Nuclease</keyword>
<dbReference type="AlphaFoldDB" id="A0A542E693"/>
<evidence type="ECO:0000256" key="2">
    <source>
        <dbReference type="ARBA" id="ARBA00001946"/>
    </source>
</evidence>
<dbReference type="InterPro" id="IPR050092">
    <property type="entry name" value="RNase_H"/>
</dbReference>
<dbReference type="PROSITE" id="PS50879">
    <property type="entry name" value="RNASE_H_1"/>
    <property type="match status" value="1"/>
</dbReference>
<comment type="similarity">
    <text evidence="3">Belongs to the RNase H family.</text>
</comment>
<dbReference type="Pfam" id="PF00075">
    <property type="entry name" value="RNase_H"/>
    <property type="match status" value="1"/>
</dbReference>
<proteinExistence type="inferred from homology"/>
<comment type="caution">
    <text evidence="12">The sequence shown here is derived from an EMBL/GenBank/DDBJ whole genome shotgun (WGS) entry which is preliminary data.</text>
</comment>
<keyword evidence="13" id="KW-1185">Reference proteome</keyword>
<evidence type="ECO:0000313" key="12">
    <source>
        <dbReference type="EMBL" id="TQJ10786.1"/>
    </source>
</evidence>
<evidence type="ECO:0000313" key="13">
    <source>
        <dbReference type="Proteomes" id="UP000317893"/>
    </source>
</evidence>
<dbReference type="OrthoDB" id="7845843at2"/>
<dbReference type="InterPro" id="IPR022892">
    <property type="entry name" value="RNaseHI"/>
</dbReference>
<dbReference type="GO" id="GO:0003676">
    <property type="term" value="F:nucleic acid binding"/>
    <property type="evidence" value="ECO:0007669"/>
    <property type="project" value="InterPro"/>
</dbReference>
<dbReference type="InterPro" id="IPR036397">
    <property type="entry name" value="RNaseH_sf"/>
</dbReference>
<protein>
    <recommendedName>
        <fullName evidence="5">ribonuclease H</fullName>
        <ecNumber evidence="5">3.1.26.4</ecNumber>
    </recommendedName>
</protein>
<dbReference type="GO" id="GO:0004523">
    <property type="term" value="F:RNA-DNA hybrid ribonuclease activity"/>
    <property type="evidence" value="ECO:0007669"/>
    <property type="project" value="UniProtKB-EC"/>
</dbReference>
<dbReference type="GO" id="GO:0043137">
    <property type="term" value="P:DNA replication, removal of RNA primer"/>
    <property type="evidence" value="ECO:0007669"/>
    <property type="project" value="TreeGrafter"/>
</dbReference>
<evidence type="ECO:0000256" key="1">
    <source>
        <dbReference type="ARBA" id="ARBA00000077"/>
    </source>
</evidence>
<dbReference type="PANTHER" id="PTHR10642">
    <property type="entry name" value="RIBONUCLEASE H1"/>
    <property type="match status" value="1"/>
</dbReference>
<feature type="domain" description="RNase H type-1" evidence="11">
    <location>
        <begin position="65"/>
        <end position="203"/>
    </location>
</feature>
<dbReference type="InterPro" id="IPR012337">
    <property type="entry name" value="RNaseH-like_sf"/>
</dbReference>
<name>A0A542E693_9MICO</name>
<evidence type="ECO:0000259" key="11">
    <source>
        <dbReference type="PROSITE" id="PS50879"/>
    </source>
</evidence>
<sequence>MPFPAKYAGTCKVCSRPIAVGEPITSASSGKGYVHEGCAQGALDLGLGERSTPTAAAPAAPATVDGDVLRVWTDGACSGNPGPGGWAWATQDGRQGSGGAAHTTNQRMEIQAASEAVRTLTQRPILVVSDSTYVVNCFRNRWWQGWLAKGWVNASKKPVANRDLWEPLIAEYQRGGIDFTWVKGHSGDPMNDLVDQLAVEAGRAQR</sequence>
<keyword evidence="8" id="KW-0255">Endonuclease</keyword>
<comment type="cofactor">
    <cofactor evidence="2">
        <name>Mg(2+)</name>
        <dbReference type="ChEBI" id="CHEBI:18420"/>
    </cofactor>
</comment>
<organism evidence="12 13">
    <name type="scientific">Lapillicoccus jejuensis</name>
    <dbReference type="NCBI Taxonomy" id="402171"/>
    <lineage>
        <taxon>Bacteria</taxon>
        <taxon>Bacillati</taxon>
        <taxon>Actinomycetota</taxon>
        <taxon>Actinomycetes</taxon>
        <taxon>Micrococcales</taxon>
        <taxon>Intrasporangiaceae</taxon>
        <taxon>Lapillicoccus</taxon>
    </lineage>
</organism>
<evidence type="ECO:0000256" key="6">
    <source>
        <dbReference type="ARBA" id="ARBA00022722"/>
    </source>
</evidence>
<accession>A0A542E693</accession>
<dbReference type="Gene3D" id="3.30.420.10">
    <property type="entry name" value="Ribonuclease H-like superfamily/Ribonuclease H"/>
    <property type="match status" value="1"/>
</dbReference>
<dbReference type="PANTHER" id="PTHR10642:SF26">
    <property type="entry name" value="RIBONUCLEASE H1"/>
    <property type="match status" value="1"/>
</dbReference>
<comment type="subunit">
    <text evidence="4">Monomer.</text>
</comment>
<keyword evidence="7" id="KW-0479">Metal-binding</keyword>
<evidence type="ECO:0000256" key="8">
    <source>
        <dbReference type="ARBA" id="ARBA00022759"/>
    </source>
</evidence>
<evidence type="ECO:0000256" key="10">
    <source>
        <dbReference type="ARBA" id="ARBA00022842"/>
    </source>
</evidence>
<keyword evidence="10" id="KW-0460">Magnesium</keyword>
<comment type="catalytic activity">
    <reaction evidence="1">
        <text>Endonucleolytic cleavage to 5'-phosphomonoester.</text>
        <dbReference type="EC" id="3.1.26.4"/>
    </reaction>
</comment>
<dbReference type="RefSeq" id="WP_141849964.1">
    <property type="nucleotide sequence ID" value="NZ_BAAAPR010000010.1"/>
</dbReference>
<dbReference type="EMBL" id="VFMN01000001">
    <property type="protein sequence ID" value="TQJ10786.1"/>
    <property type="molecule type" value="Genomic_DNA"/>
</dbReference>
<dbReference type="GO" id="GO:0046872">
    <property type="term" value="F:metal ion binding"/>
    <property type="evidence" value="ECO:0007669"/>
    <property type="project" value="UniProtKB-KW"/>
</dbReference>